<dbReference type="InParanoid" id="B4JJH0"/>
<evidence type="ECO:0000313" key="1">
    <source>
        <dbReference type="EMBL" id="EDV99722.1"/>
    </source>
</evidence>
<keyword evidence="2" id="KW-1185">Reference proteome</keyword>
<dbReference type="STRING" id="7222.B4JJH0"/>
<dbReference type="HOGENOM" id="CLU_413489_0_0_1"/>
<gene>
    <name evidence="1" type="primary">Dgri\GH12260</name>
    <name evidence="1" type="ORF">Dgri_GH12260</name>
</gene>
<dbReference type="eggNOG" id="ENOG502TEUT">
    <property type="taxonomic scope" value="Eukaryota"/>
</dbReference>
<dbReference type="FunCoup" id="B4JJH0">
    <property type="interactions" value="3"/>
</dbReference>
<dbReference type="Gene3D" id="2.60.40.10">
    <property type="entry name" value="Immunoglobulins"/>
    <property type="match status" value="1"/>
</dbReference>
<name>B4JJH0_DROGR</name>
<evidence type="ECO:0000313" key="2">
    <source>
        <dbReference type="Proteomes" id="UP000001070"/>
    </source>
</evidence>
<proteinExistence type="predicted"/>
<dbReference type="Proteomes" id="UP000001070">
    <property type="component" value="Unassembled WGS sequence"/>
</dbReference>
<sequence>MQRSAVIILSLACLGDLRNINRDNFKMLLSPKYPRAGDLFNVTFRVTSTDDLPEDCTSIDQVYMQSKKGENLTVHILNNTALYHNASSAVAVVANGALEYEALCNGASLTGVSPMIGAKLENIDFNCICWVSGDMVCTFSKPQFDKKEGYYRANFTLHREGQGTPTTCSYKDKSETQVECKLTIEPLTTLTLSLNMTDDGGEQGLTFNVSQQESIMMDALTEWMRLNHTSNSICLSFKNELQSEYNVNAIEWSVYLTDHNHTFQSINNTSEYETNVDIICVWELLYPHYSYTFDIKRRANSKAPWSPSFVHSFSTAAALPSGPPLVWPSGYELNLDEGTLSVYWQQLDELKHNGENFTYNVSVQNNNKNNRSLIKHVKIDIRPSQAIISKLNMKSGSYIIIIRSQNEIGVSENSSEIVVEMSPEPYKLMPRNVTLTEKLLVWAEPQRTDQLQSYTVFWCKLNGTNHRKCNDTLSIMSEQVVHTKCSFMKEGFGDGTFIWAVSANYGSGSGSGGMRWMNPLYTEVHHEYHGGMIDSLKALTALVVLVVVTYAVIRRCRFMSNIGVDLPEGLFKELELNTAEQPSPKEAHEKTTDLVNAPEMTLELLTDFRPHDDFTAQTQLPVNEGYLKMDPQQVNAEYKFLTSQGRTITALGYCSTTQMFSDYK</sequence>
<dbReference type="InterPro" id="IPR013783">
    <property type="entry name" value="Ig-like_fold"/>
</dbReference>
<dbReference type="KEGG" id="dgr:6564858"/>
<accession>B4JJH0</accession>
<dbReference type="AlphaFoldDB" id="B4JJH0"/>
<protein>
    <submittedName>
        <fullName evidence="1">GH12260</fullName>
    </submittedName>
</protein>
<dbReference type="OrthoDB" id="6381660at2759"/>
<dbReference type="PhylomeDB" id="B4JJH0"/>
<dbReference type="EMBL" id="CH916370">
    <property type="protein sequence ID" value="EDV99722.1"/>
    <property type="molecule type" value="Genomic_DNA"/>
</dbReference>
<reference evidence="1 2" key="1">
    <citation type="journal article" date="2007" name="Nature">
        <title>Evolution of genes and genomes on the Drosophila phylogeny.</title>
        <authorList>
            <consortium name="Drosophila 12 Genomes Consortium"/>
            <person name="Clark A.G."/>
            <person name="Eisen M.B."/>
            <person name="Smith D.R."/>
            <person name="Bergman C.M."/>
            <person name="Oliver B."/>
            <person name="Markow T.A."/>
            <person name="Kaufman T.C."/>
            <person name="Kellis M."/>
            <person name="Gelbart W."/>
            <person name="Iyer V.N."/>
            <person name="Pollard D.A."/>
            <person name="Sackton T.B."/>
            <person name="Larracuente A.M."/>
            <person name="Singh N.D."/>
            <person name="Abad J.P."/>
            <person name="Abt D.N."/>
            <person name="Adryan B."/>
            <person name="Aguade M."/>
            <person name="Akashi H."/>
            <person name="Anderson W.W."/>
            <person name="Aquadro C.F."/>
            <person name="Ardell D.H."/>
            <person name="Arguello R."/>
            <person name="Artieri C.G."/>
            <person name="Barbash D.A."/>
            <person name="Barker D."/>
            <person name="Barsanti P."/>
            <person name="Batterham P."/>
            <person name="Batzoglou S."/>
            <person name="Begun D."/>
            <person name="Bhutkar A."/>
            <person name="Blanco E."/>
            <person name="Bosak S.A."/>
            <person name="Bradley R.K."/>
            <person name="Brand A.D."/>
            <person name="Brent M.R."/>
            <person name="Brooks A.N."/>
            <person name="Brown R.H."/>
            <person name="Butlin R.K."/>
            <person name="Caggese C."/>
            <person name="Calvi B.R."/>
            <person name="Bernardo de Carvalho A."/>
            <person name="Caspi A."/>
            <person name="Castrezana S."/>
            <person name="Celniker S.E."/>
            <person name="Chang J.L."/>
            <person name="Chapple C."/>
            <person name="Chatterji S."/>
            <person name="Chinwalla A."/>
            <person name="Civetta A."/>
            <person name="Clifton S.W."/>
            <person name="Comeron J.M."/>
            <person name="Costello J.C."/>
            <person name="Coyne J.A."/>
            <person name="Daub J."/>
            <person name="David R.G."/>
            <person name="Delcher A.L."/>
            <person name="Delehaunty K."/>
            <person name="Do C.B."/>
            <person name="Ebling H."/>
            <person name="Edwards K."/>
            <person name="Eickbush T."/>
            <person name="Evans J.D."/>
            <person name="Filipski A."/>
            <person name="Findeiss S."/>
            <person name="Freyhult E."/>
            <person name="Fulton L."/>
            <person name="Fulton R."/>
            <person name="Garcia A.C."/>
            <person name="Gardiner A."/>
            <person name="Garfield D.A."/>
            <person name="Garvin B.E."/>
            <person name="Gibson G."/>
            <person name="Gilbert D."/>
            <person name="Gnerre S."/>
            <person name="Godfrey J."/>
            <person name="Good R."/>
            <person name="Gotea V."/>
            <person name="Gravely B."/>
            <person name="Greenberg A.J."/>
            <person name="Griffiths-Jones S."/>
            <person name="Gross S."/>
            <person name="Guigo R."/>
            <person name="Gustafson E.A."/>
            <person name="Haerty W."/>
            <person name="Hahn M.W."/>
            <person name="Halligan D.L."/>
            <person name="Halpern A.L."/>
            <person name="Halter G.M."/>
            <person name="Han M.V."/>
            <person name="Heger A."/>
            <person name="Hillier L."/>
            <person name="Hinrichs A.S."/>
            <person name="Holmes I."/>
            <person name="Hoskins R.A."/>
            <person name="Hubisz M.J."/>
            <person name="Hultmark D."/>
            <person name="Huntley M.A."/>
            <person name="Jaffe D.B."/>
            <person name="Jagadeeshan S."/>
            <person name="Jeck W.R."/>
            <person name="Johnson J."/>
            <person name="Jones C.D."/>
            <person name="Jordan W.C."/>
            <person name="Karpen G.H."/>
            <person name="Kataoka E."/>
            <person name="Keightley P.D."/>
            <person name="Kheradpour P."/>
            <person name="Kirkness E.F."/>
            <person name="Koerich L.B."/>
            <person name="Kristiansen K."/>
            <person name="Kudrna D."/>
            <person name="Kulathinal R.J."/>
            <person name="Kumar S."/>
            <person name="Kwok R."/>
            <person name="Lander E."/>
            <person name="Langley C.H."/>
            <person name="Lapoint R."/>
            <person name="Lazzaro B.P."/>
            <person name="Lee S.J."/>
            <person name="Levesque L."/>
            <person name="Li R."/>
            <person name="Lin C.F."/>
            <person name="Lin M.F."/>
            <person name="Lindblad-Toh K."/>
            <person name="Llopart A."/>
            <person name="Long M."/>
            <person name="Low L."/>
            <person name="Lozovsky E."/>
            <person name="Lu J."/>
            <person name="Luo M."/>
            <person name="Machado C.A."/>
            <person name="Makalowski W."/>
            <person name="Marzo M."/>
            <person name="Matsuda M."/>
            <person name="Matzkin L."/>
            <person name="McAllister B."/>
            <person name="McBride C.S."/>
            <person name="McKernan B."/>
            <person name="McKernan K."/>
            <person name="Mendez-Lago M."/>
            <person name="Minx P."/>
            <person name="Mollenhauer M.U."/>
            <person name="Montooth K."/>
            <person name="Mount S.M."/>
            <person name="Mu X."/>
            <person name="Myers E."/>
            <person name="Negre B."/>
            <person name="Newfeld S."/>
            <person name="Nielsen R."/>
            <person name="Noor M.A."/>
            <person name="O'Grady P."/>
            <person name="Pachter L."/>
            <person name="Papaceit M."/>
            <person name="Parisi M.J."/>
            <person name="Parisi M."/>
            <person name="Parts L."/>
            <person name="Pedersen J.S."/>
            <person name="Pesole G."/>
            <person name="Phillippy A.M."/>
            <person name="Ponting C.P."/>
            <person name="Pop M."/>
            <person name="Porcelli D."/>
            <person name="Powell J.R."/>
            <person name="Prohaska S."/>
            <person name="Pruitt K."/>
            <person name="Puig M."/>
            <person name="Quesneville H."/>
            <person name="Ram K.R."/>
            <person name="Rand D."/>
            <person name="Rasmussen M.D."/>
            <person name="Reed L.K."/>
            <person name="Reenan R."/>
            <person name="Reily A."/>
            <person name="Remington K.A."/>
            <person name="Rieger T.T."/>
            <person name="Ritchie M.G."/>
            <person name="Robin C."/>
            <person name="Rogers Y.H."/>
            <person name="Rohde C."/>
            <person name="Rozas J."/>
            <person name="Rubenfield M.J."/>
            <person name="Ruiz A."/>
            <person name="Russo S."/>
            <person name="Salzberg S.L."/>
            <person name="Sanchez-Gracia A."/>
            <person name="Saranga D.J."/>
            <person name="Sato H."/>
            <person name="Schaeffer S.W."/>
            <person name="Schatz M.C."/>
            <person name="Schlenke T."/>
            <person name="Schwartz R."/>
            <person name="Segarra C."/>
            <person name="Singh R.S."/>
            <person name="Sirot L."/>
            <person name="Sirota M."/>
            <person name="Sisneros N.B."/>
            <person name="Smith C.D."/>
            <person name="Smith T.F."/>
            <person name="Spieth J."/>
            <person name="Stage D.E."/>
            <person name="Stark A."/>
            <person name="Stephan W."/>
            <person name="Strausberg R.L."/>
            <person name="Strempel S."/>
            <person name="Sturgill D."/>
            <person name="Sutton G."/>
            <person name="Sutton G.G."/>
            <person name="Tao W."/>
            <person name="Teichmann S."/>
            <person name="Tobari Y.N."/>
            <person name="Tomimura Y."/>
            <person name="Tsolas J.M."/>
            <person name="Valente V.L."/>
            <person name="Venter E."/>
            <person name="Venter J.C."/>
            <person name="Vicario S."/>
            <person name="Vieira F.G."/>
            <person name="Vilella A.J."/>
            <person name="Villasante A."/>
            <person name="Walenz B."/>
            <person name="Wang J."/>
            <person name="Wasserman M."/>
            <person name="Watts T."/>
            <person name="Wilson D."/>
            <person name="Wilson R.K."/>
            <person name="Wing R.A."/>
            <person name="Wolfner M.F."/>
            <person name="Wong A."/>
            <person name="Wong G.K."/>
            <person name="Wu C.I."/>
            <person name="Wu G."/>
            <person name="Yamamoto D."/>
            <person name="Yang H.P."/>
            <person name="Yang S.P."/>
            <person name="Yorke J.A."/>
            <person name="Yoshida K."/>
            <person name="Zdobnov E."/>
            <person name="Zhang P."/>
            <person name="Zhang Y."/>
            <person name="Zimin A.V."/>
            <person name="Baldwin J."/>
            <person name="Abdouelleil A."/>
            <person name="Abdulkadir J."/>
            <person name="Abebe A."/>
            <person name="Abera B."/>
            <person name="Abreu J."/>
            <person name="Acer S.C."/>
            <person name="Aftuck L."/>
            <person name="Alexander A."/>
            <person name="An P."/>
            <person name="Anderson E."/>
            <person name="Anderson S."/>
            <person name="Arachi H."/>
            <person name="Azer M."/>
            <person name="Bachantsang P."/>
            <person name="Barry A."/>
            <person name="Bayul T."/>
            <person name="Berlin A."/>
            <person name="Bessette D."/>
            <person name="Bloom T."/>
            <person name="Blye J."/>
            <person name="Boguslavskiy L."/>
            <person name="Bonnet C."/>
            <person name="Boukhgalter B."/>
            <person name="Bourzgui I."/>
            <person name="Brown A."/>
            <person name="Cahill P."/>
            <person name="Channer S."/>
            <person name="Cheshatsang Y."/>
            <person name="Chuda L."/>
            <person name="Citroen M."/>
            <person name="Collymore A."/>
            <person name="Cooke P."/>
            <person name="Costello M."/>
            <person name="D'Aco K."/>
            <person name="Daza R."/>
            <person name="De Haan G."/>
            <person name="DeGray S."/>
            <person name="DeMaso C."/>
            <person name="Dhargay N."/>
            <person name="Dooley K."/>
            <person name="Dooley E."/>
            <person name="Doricent M."/>
            <person name="Dorje P."/>
            <person name="Dorjee K."/>
            <person name="Dupes A."/>
            <person name="Elong R."/>
            <person name="Falk J."/>
            <person name="Farina A."/>
            <person name="Faro S."/>
            <person name="Ferguson D."/>
            <person name="Fisher S."/>
            <person name="Foley C.D."/>
            <person name="Franke A."/>
            <person name="Friedrich D."/>
            <person name="Gadbois L."/>
            <person name="Gearin G."/>
            <person name="Gearin C.R."/>
            <person name="Giannoukos G."/>
            <person name="Goode T."/>
            <person name="Graham J."/>
            <person name="Grandbois E."/>
            <person name="Grewal S."/>
            <person name="Gyaltsen K."/>
            <person name="Hafez N."/>
            <person name="Hagos B."/>
            <person name="Hall J."/>
            <person name="Henson C."/>
            <person name="Hollinger A."/>
            <person name="Honan T."/>
            <person name="Huard M.D."/>
            <person name="Hughes L."/>
            <person name="Hurhula B."/>
            <person name="Husby M.E."/>
            <person name="Kamat A."/>
            <person name="Kanga B."/>
            <person name="Kashin S."/>
            <person name="Khazanovich D."/>
            <person name="Kisner P."/>
            <person name="Lance K."/>
            <person name="Lara M."/>
            <person name="Lee W."/>
            <person name="Lennon N."/>
            <person name="Letendre F."/>
            <person name="LeVine R."/>
            <person name="Lipovsky A."/>
            <person name="Liu X."/>
            <person name="Liu J."/>
            <person name="Liu S."/>
            <person name="Lokyitsang T."/>
            <person name="Lokyitsang Y."/>
            <person name="Lubonja R."/>
            <person name="Lui A."/>
            <person name="MacDonald P."/>
            <person name="Magnisalis V."/>
            <person name="Maru K."/>
            <person name="Matthews C."/>
            <person name="McCusker W."/>
            <person name="McDonough S."/>
            <person name="Mehta T."/>
            <person name="Meldrim J."/>
            <person name="Meneus L."/>
            <person name="Mihai O."/>
            <person name="Mihalev A."/>
            <person name="Mihova T."/>
            <person name="Mittelman R."/>
            <person name="Mlenga V."/>
            <person name="Montmayeur A."/>
            <person name="Mulrain L."/>
            <person name="Navidi A."/>
            <person name="Naylor J."/>
            <person name="Negash T."/>
            <person name="Nguyen T."/>
            <person name="Nguyen N."/>
            <person name="Nicol R."/>
            <person name="Norbu C."/>
            <person name="Norbu N."/>
            <person name="Novod N."/>
            <person name="O'Neill B."/>
            <person name="Osman S."/>
            <person name="Markiewicz E."/>
            <person name="Oyono O.L."/>
            <person name="Patti C."/>
            <person name="Phunkhang P."/>
            <person name="Pierre F."/>
            <person name="Priest M."/>
            <person name="Raghuraman S."/>
            <person name="Rege F."/>
            <person name="Reyes R."/>
            <person name="Rise C."/>
            <person name="Rogov P."/>
            <person name="Ross K."/>
            <person name="Ryan E."/>
            <person name="Settipalli S."/>
            <person name="Shea T."/>
            <person name="Sherpa N."/>
            <person name="Shi L."/>
            <person name="Shih D."/>
            <person name="Sparrow T."/>
            <person name="Spaulding J."/>
            <person name="Stalker J."/>
            <person name="Stange-Thomann N."/>
            <person name="Stavropoulos S."/>
            <person name="Stone C."/>
            <person name="Strader C."/>
            <person name="Tesfaye S."/>
            <person name="Thomson T."/>
            <person name="Thoulutsang Y."/>
            <person name="Thoulutsang D."/>
            <person name="Topham K."/>
            <person name="Topping I."/>
            <person name="Tsamla T."/>
            <person name="Vassiliev H."/>
            <person name="Vo A."/>
            <person name="Wangchuk T."/>
            <person name="Wangdi T."/>
            <person name="Weiand M."/>
            <person name="Wilkinson J."/>
            <person name="Wilson A."/>
            <person name="Yadav S."/>
            <person name="Young G."/>
            <person name="Yu Q."/>
            <person name="Zembek L."/>
            <person name="Zhong D."/>
            <person name="Zimmer A."/>
            <person name="Zwirko Z."/>
            <person name="Jaffe D.B."/>
            <person name="Alvarez P."/>
            <person name="Brockman W."/>
            <person name="Butler J."/>
            <person name="Chin C."/>
            <person name="Gnerre S."/>
            <person name="Grabherr M."/>
            <person name="Kleber M."/>
            <person name="Mauceli E."/>
            <person name="MacCallum I."/>
        </authorList>
    </citation>
    <scope>NUCLEOTIDE SEQUENCE [LARGE SCALE GENOMIC DNA]</scope>
    <source>
        <strain evidence="2">Tucson 15287-2541.00</strain>
    </source>
</reference>
<organism evidence="2">
    <name type="scientific">Drosophila grimshawi</name>
    <name type="common">Hawaiian fruit fly</name>
    <name type="synonym">Idiomyia grimshawi</name>
    <dbReference type="NCBI Taxonomy" id="7222"/>
    <lineage>
        <taxon>Eukaryota</taxon>
        <taxon>Metazoa</taxon>
        <taxon>Ecdysozoa</taxon>
        <taxon>Arthropoda</taxon>
        <taxon>Hexapoda</taxon>
        <taxon>Insecta</taxon>
        <taxon>Pterygota</taxon>
        <taxon>Neoptera</taxon>
        <taxon>Endopterygota</taxon>
        <taxon>Diptera</taxon>
        <taxon>Brachycera</taxon>
        <taxon>Muscomorpha</taxon>
        <taxon>Ephydroidea</taxon>
        <taxon>Drosophilidae</taxon>
        <taxon>Drosophila</taxon>
        <taxon>Hawaiian Drosophila</taxon>
    </lineage>
</organism>
<dbReference type="SUPFAM" id="SSF49265">
    <property type="entry name" value="Fibronectin type III"/>
    <property type="match status" value="2"/>
</dbReference>
<dbReference type="InterPro" id="IPR036116">
    <property type="entry name" value="FN3_sf"/>
</dbReference>
<dbReference type="OMA" id="CLEWSAK"/>